<name>A0ABQ5CMF6_9ASTR</name>
<evidence type="ECO:0000313" key="1">
    <source>
        <dbReference type="EMBL" id="GJT27498.1"/>
    </source>
</evidence>
<dbReference type="Proteomes" id="UP001151760">
    <property type="component" value="Unassembled WGS sequence"/>
</dbReference>
<comment type="caution">
    <text evidence="1">The sequence shown here is derived from an EMBL/GenBank/DDBJ whole genome shotgun (WGS) entry which is preliminary data.</text>
</comment>
<evidence type="ECO:0000313" key="2">
    <source>
        <dbReference type="Proteomes" id="UP001151760"/>
    </source>
</evidence>
<accession>A0ABQ5CMF6</accession>
<dbReference type="EMBL" id="BQNB010014382">
    <property type="protein sequence ID" value="GJT27498.1"/>
    <property type="molecule type" value="Genomic_DNA"/>
</dbReference>
<gene>
    <name evidence="1" type="ORF">Tco_0907773</name>
</gene>
<reference evidence="1" key="2">
    <citation type="submission" date="2022-01" db="EMBL/GenBank/DDBJ databases">
        <authorList>
            <person name="Yamashiro T."/>
            <person name="Shiraishi A."/>
            <person name="Satake H."/>
            <person name="Nakayama K."/>
        </authorList>
    </citation>
    <scope>NUCLEOTIDE SEQUENCE</scope>
</reference>
<proteinExistence type="predicted"/>
<sequence>MFLIQRRENWRDAGKFVLASWWCGVTSLENWGGCRGRLLEKELKAGCAVQEKCILLSDMWDERGPCANENGYENATVPEVDDVEALGPKLDDVTREWWVIRDAALDDVCSCGEHQICEGVDFRNICAKAAAGIIVVGGTCYRRFKPSFYEQIVRRNSTRNSTGSRVSEIFREYTLTHNAIAGHSIIDLSGVQKIYAESKWRYCVVL</sequence>
<protein>
    <submittedName>
        <fullName evidence="1">Uncharacterized protein</fullName>
    </submittedName>
</protein>
<reference evidence="1" key="1">
    <citation type="journal article" date="2022" name="Int. J. Mol. Sci.">
        <title>Draft Genome of Tanacetum Coccineum: Genomic Comparison of Closely Related Tanacetum-Family Plants.</title>
        <authorList>
            <person name="Yamashiro T."/>
            <person name="Shiraishi A."/>
            <person name="Nakayama K."/>
            <person name="Satake H."/>
        </authorList>
    </citation>
    <scope>NUCLEOTIDE SEQUENCE</scope>
</reference>
<keyword evidence="2" id="KW-1185">Reference proteome</keyword>
<organism evidence="1 2">
    <name type="scientific">Tanacetum coccineum</name>
    <dbReference type="NCBI Taxonomy" id="301880"/>
    <lineage>
        <taxon>Eukaryota</taxon>
        <taxon>Viridiplantae</taxon>
        <taxon>Streptophyta</taxon>
        <taxon>Embryophyta</taxon>
        <taxon>Tracheophyta</taxon>
        <taxon>Spermatophyta</taxon>
        <taxon>Magnoliopsida</taxon>
        <taxon>eudicotyledons</taxon>
        <taxon>Gunneridae</taxon>
        <taxon>Pentapetalae</taxon>
        <taxon>asterids</taxon>
        <taxon>campanulids</taxon>
        <taxon>Asterales</taxon>
        <taxon>Asteraceae</taxon>
        <taxon>Asteroideae</taxon>
        <taxon>Anthemideae</taxon>
        <taxon>Anthemidinae</taxon>
        <taxon>Tanacetum</taxon>
    </lineage>
</organism>